<keyword evidence="4" id="KW-0539">Nucleus</keyword>
<dbReference type="InterPro" id="IPR022043">
    <property type="entry name" value="CAF1A_DD"/>
</dbReference>
<feature type="region of interest" description="Disordered" evidence="5">
    <location>
        <begin position="408"/>
        <end position="444"/>
    </location>
</feature>
<evidence type="ECO:0000256" key="2">
    <source>
        <dbReference type="ARBA" id="ARBA00022763"/>
    </source>
</evidence>
<comment type="subcellular location">
    <subcellularLocation>
        <location evidence="1">Nucleus</location>
    </subcellularLocation>
</comment>
<dbReference type="PANTHER" id="PTHR15272:SF0">
    <property type="entry name" value="CHROMATIN ASSEMBLY FACTOR 1 SUBUNIT A"/>
    <property type="match status" value="1"/>
</dbReference>
<organism evidence="8 9">
    <name type="scientific">Metarhizium rileyi (strain RCEF 4871)</name>
    <name type="common">Nomuraea rileyi</name>
    <dbReference type="NCBI Taxonomy" id="1649241"/>
    <lineage>
        <taxon>Eukaryota</taxon>
        <taxon>Fungi</taxon>
        <taxon>Dikarya</taxon>
        <taxon>Ascomycota</taxon>
        <taxon>Pezizomycotina</taxon>
        <taxon>Sordariomycetes</taxon>
        <taxon>Hypocreomycetidae</taxon>
        <taxon>Hypocreales</taxon>
        <taxon>Clavicipitaceae</taxon>
        <taxon>Metarhizium</taxon>
    </lineage>
</organism>
<feature type="compositionally biased region" description="Basic and acidic residues" evidence="5">
    <location>
        <begin position="164"/>
        <end position="201"/>
    </location>
</feature>
<reference evidence="8 9" key="1">
    <citation type="journal article" date="2016" name="Genome Biol. Evol.">
        <title>Divergent and convergent evolution of fungal pathogenicity.</title>
        <authorList>
            <person name="Shang Y."/>
            <person name="Xiao G."/>
            <person name="Zheng P."/>
            <person name="Cen K."/>
            <person name="Zhan S."/>
            <person name="Wang C."/>
        </authorList>
    </citation>
    <scope>NUCLEOTIDE SEQUENCE [LARGE SCALE GENOMIC DNA]</scope>
    <source>
        <strain evidence="8 9">RCEF 4871</strain>
    </source>
</reference>
<feature type="domain" description="Chromatin assembly factor 1 subunit A dimerization" evidence="6">
    <location>
        <begin position="361"/>
        <end position="436"/>
    </location>
</feature>
<dbReference type="InterPro" id="IPR048800">
    <property type="entry name" value="Cac1-like_C"/>
</dbReference>
<dbReference type="Pfam" id="PF12253">
    <property type="entry name" value="CAF1A_dimeriz"/>
    <property type="match status" value="1"/>
</dbReference>
<evidence type="ECO:0000256" key="3">
    <source>
        <dbReference type="ARBA" id="ARBA00023204"/>
    </source>
</evidence>
<evidence type="ECO:0000313" key="8">
    <source>
        <dbReference type="EMBL" id="OAA40004.1"/>
    </source>
</evidence>
<evidence type="ECO:0000259" key="6">
    <source>
        <dbReference type="Pfam" id="PF12253"/>
    </source>
</evidence>
<gene>
    <name evidence="8" type="ORF">NOR_05998</name>
</gene>
<dbReference type="OMA" id="RTKEWEL"/>
<proteinExistence type="predicted"/>
<dbReference type="EMBL" id="AZHC01000020">
    <property type="protein sequence ID" value="OAA40004.1"/>
    <property type="molecule type" value="Genomic_DNA"/>
</dbReference>
<evidence type="ECO:0000256" key="1">
    <source>
        <dbReference type="ARBA" id="ARBA00004123"/>
    </source>
</evidence>
<dbReference type="GO" id="GO:0006334">
    <property type="term" value="P:nucleosome assembly"/>
    <property type="evidence" value="ECO:0007669"/>
    <property type="project" value="TreeGrafter"/>
</dbReference>
<feature type="compositionally biased region" description="Basic and acidic residues" evidence="5">
    <location>
        <begin position="89"/>
        <end position="101"/>
    </location>
</feature>
<dbReference type="GO" id="GO:0006281">
    <property type="term" value="P:DNA repair"/>
    <property type="evidence" value="ECO:0007669"/>
    <property type="project" value="UniProtKB-KW"/>
</dbReference>
<name>A0A167BFZ5_METRR</name>
<keyword evidence="9" id="KW-1185">Reference proteome</keyword>
<dbReference type="PANTHER" id="PTHR15272">
    <property type="entry name" value="CHROMATIN ASSEMBLY FACTOR 1 SUBUNIT A CAF-1 SUBUNIT A"/>
    <property type="match status" value="1"/>
</dbReference>
<feature type="domain" description="Chromatin assembly factor 1 subunit Cac1-like C-terminal" evidence="7">
    <location>
        <begin position="558"/>
        <end position="614"/>
    </location>
</feature>
<evidence type="ECO:0000259" key="7">
    <source>
        <dbReference type="Pfam" id="PF21796"/>
    </source>
</evidence>
<protein>
    <submittedName>
        <fullName evidence="8">Chromatin assembly factor 1 subunit A</fullName>
    </submittedName>
</protein>
<dbReference type="STRING" id="1081105.A0A167BFZ5"/>
<feature type="region of interest" description="Disordered" evidence="5">
    <location>
        <begin position="23"/>
        <end position="216"/>
    </location>
</feature>
<evidence type="ECO:0000313" key="9">
    <source>
        <dbReference type="Proteomes" id="UP000243498"/>
    </source>
</evidence>
<dbReference type="GO" id="GO:0033186">
    <property type="term" value="C:CAF-1 complex"/>
    <property type="evidence" value="ECO:0007669"/>
    <property type="project" value="TreeGrafter"/>
</dbReference>
<comment type="caution">
    <text evidence="8">The sequence shown here is derived from an EMBL/GenBank/DDBJ whole genome shotgun (WGS) entry which is preliminary data.</text>
</comment>
<dbReference type="GO" id="GO:0005634">
    <property type="term" value="C:nucleus"/>
    <property type="evidence" value="ECO:0007669"/>
    <property type="project" value="UniProtKB-SubCell"/>
</dbReference>
<dbReference type="AlphaFoldDB" id="A0A167BFZ5"/>
<feature type="compositionally biased region" description="Basic and acidic residues" evidence="5">
    <location>
        <begin position="118"/>
        <end position="156"/>
    </location>
</feature>
<sequence>MSPNVQETGAVGRKRCHDEFATDFAKIDDCPNAKTPKPTDIRPSGDSLLPPQVQSELHSSPGGSPALTESGSSTAARNSPCPTTPTKAIPRDNSSDQHALDSRAASTRSTAPKRKRLTGVEKAAKEQQQIEKKKEREEQAAKKAAEKAKHEEEKAARAKQAAAKAKEKAQERDEKRRKKDEEQRKKEEEQRRVQEEKDKKARSQPKLNAFFKVPGTLKNAGNDRGIAAGGPTKLEGRDLPIKQVETEYERLFKPFFVRENTRLAPSATQMDEGIREAKSQTLDDIVTGQRDVANQVFSKFDPVEALRLPGRIPRRGCIHLPVKHIMEAAYKEAEKSNIAGGNGANNMLQEARKKLAGIPQKVITFSNDVRPSYYGTVTWNPYALGRNAMARLARKSVGRRLPLDYDYDSEAEWQEDEGEDVDMDDDEEELDDEDDMDGFLDDADDSGLSRRVFGNTIEPECTGVCYENHHRLSPNQAVYEHKMEFIHEGLEQTWGIDPFSARYWEPEIKAQAANACSSTPESITTMPPPRAPANAFAALNGGVTNPSAPAKLVKAELLNDFKKAILDNKALSKVGIVDFIFHQFRDSVSRAEVKNTLEHVAEKKGTGRSKEWDLKPGHELVLL</sequence>
<dbReference type="OrthoDB" id="79480at2759"/>
<feature type="compositionally biased region" description="Polar residues" evidence="5">
    <location>
        <begin position="52"/>
        <end position="86"/>
    </location>
</feature>
<dbReference type="Proteomes" id="UP000243498">
    <property type="component" value="Unassembled WGS sequence"/>
</dbReference>
<evidence type="ECO:0000256" key="4">
    <source>
        <dbReference type="ARBA" id="ARBA00023242"/>
    </source>
</evidence>
<keyword evidence="2" id="KW-0227">DNA damage</keyword>
<dbReference type="Pfam" id="PF21796">
    <property type="entry name" value="Cac1_C"/>
    <property type="match status" value="1"/>
</dbReference>
<evidence type="ECO:0000256" key="5">
    <source>
        <dbReference type="SAM" id="MobiDB-lite"/>
    </source>
</evidence>
<keyword evidence="3" id="KW-0234">DNA repair</keyword>
<accession>A0A167BFZ5</accession>